<evidence type="ECO:0000313" key="1">
    <source>
        <dbReference type="EMBL" id="KKN19561.1"/>
    </source>
</evidence>
<protein>
    <submittedName>
        <fullName evidence="1">Uncharacterized protein</fullName>
    </submittedName>
</protein>
<comment type="caution">
    <text evidence="1">The sequence shown here is derived from an EMBL/GenBank/DDBJ whole genome shotgun (WGS) entry which is preliminary data.</text>
</comment>
<gene>
    <name evidence="1" type="ORF">LCGC14_0944470</name>
</gene>
<dbReference type="EMBL" id="LAZR01003323">
    <property type="protein sequence ID" value="KKN19561.1"/>
    <property type="molecule type" value="Genomic_DNA"/>
</dbReference>
<dbReference type="AlphaFoldDB" id="A0A0F9R2N4"/>
<sequence>MKHLTLAETDTFDEVNRAINMLIDNFTLIEAKVCQLAKGPEKPKKQAKERGKK</sequence>
<organism evidence="1">
    <name type="scientific">marine sediment metagenome</name>
    <dbReference type="NCBI Taxonomy" id="412755"/>
    <lineage>
        <taxon>unclassified sequences</taxon>
        <taxon>metagenomes</taxon>
        <taxon>ecological metagenomes</taxon>
    </lineage>
</organism>
<accession>A0A0F9R2N4</accession>
<name>A0A0F9R2N4_9ZZZZ</name>
<reference evidence="1" key="1">
    <citation type="journal article" date="2015" name="Nature">
        <title>Complex archaea that bridge the gap between prokaryotes and eukaryotes.</title>
        <authorList>
            <person name="Spang A."/>
            <person name="Saw J.H."/>
            <person name="Jorgensen S.L."/>
            <person name="Zaremba-Niedzwiedzka K."/>
            <person name="Martijn J."/>
            <person name="Lind A.E."/>
            <person name="van Eijk R."/>
            <person name="Schleper C."/>
            <person name="Guy L."/>
            <person name="Ettema T.J."/>
        </authorList>
    </citation>
    <scope>NUCLEOTIDE SEQUENCE</scope>
</reference>
<proteinExistence type="predicted"/>